<dbReference type="InterPro" id="IPR029056">
    <property type="entry name" value="Ribokinase-like"/>
</dbReference>
<reference evidence="8" key="1">
    <citation type="submission" date="2020-08" db="EMBL/GenBank/DDBJ databases">
        <title>Genome public.</title>
        <authorList>
            <person name="Liu C."/>
            <person name="Sun Q."/>
        </authorList>
    </citation>
    <scope>NUCLEOTIDE SEQUENCE</scope>
    <source>
        <strain evidence="8">NSJ-28</strain>
    </source>
</reference>
<comment type="similarity">
    <text evidence="1">Belongs to the carbohydrate kinase pfkB family.</text>
</comment>
<dbReference type="PIRSF" id="PIRSF000535">
    <property type="entry name" value="1PFK/6PFK/LacC"/>
    <property type="match status" value="1"/>
</dbReference>
<dbReference type="GO" id="GO:0009024">
    <property type="term" value="F:tagatose-6-phosphate kinase activity"/>
    <property type="evidence" value="ECO:0007669"/>
    <property type="project" value="UniProtKB-EC"/>
</dbReference>
<dbReference type="GO" id="GO:0005524">
    <property type="term" value="F:ATP binding"/>
    <property type="evidence" value="ECO:0007669"/>
    <property type="project" value="UniProtKB-KW"/>
</dbReference>
<keyword evidence="4" id="KW-0418">Kinase</keyword>
<accession>A0A923LXW7</accession>
<dbReference type="EC" id="2.7.1.144" evidence="6"/>
<organism evidence="8 9">
    <name type="scientific">Agathobaculum faecis</name>
    <dbReference type="NCBI Taxonomy" id="2763013"/>
    <lineage>
        <taxon>Bacteria</taxon>
        <taxon>Bacillati</taxon>
        <taxon>Bacillota</taxon>
        <taxon>Clostridia</taxon>
        <taxon>Eubacteriales</taxon>
        <taxon>Butyricicoccaceae</taxon>
        <taxon>Agathobaculum</taxon>
    </lineage>
</organism>
<dbReference type="PANTHER" id="PTHR46566:SF2">
    <property type="entry name" value="ATP-DEPENDENT 6-PHOSPHOFRUCTOKINASE ISOZYME 2"/>
    <property type="match status" value="1"/>
</dbReference>
<gene>
    <name evidence="8" type="primary">pfkB</name>
    <name evidence="8" type="ORF">H8S45_14835</name>
</gene>
<evidence type="ECO:0000256" key="1">
    <source>
        <dbReference type="ARBA" id="ARBA00005380"/>
    </source>
</evidence>
<feature type="domain" description="Carbohydrate kinase PfkB" evidence="7">
    <location>
        <begin position="19"/>
        <end position="282"/>
    </location>
</feature>
<dbReference type="GO" id="GO:0005829">
    <property type="term" value="C:cytosol"/>
    <property type="evidence" value="ECO:0007669"/>
    <property type="project" value="TreeGrafter"/>
</dbReference>
<sequence>MIYTVTLNPSLDYLVQTDRLRPGRLCRMHGETLRPGGKGVNVSLVCAALGLSTRALGFIAGGTGALFASLLAETGVEYDFCRLGRGMTRINVKVCAREQTELNGAGPDIPADALEKLAASLDTLGGGDWLVLSGSVPSGVPTDIYARLLDRVRANGVHTLVDASDDALKNALPCAPDLIKPNLEELDALVGGAPRSPAGIAACARELQAAGAKDILVSCGPDGAVLVPATGAALHLDAPAGQVVQTVGSGDSMAAGWLYARLHGFSAPEALRFAVAAGSAAAFCGWLPDRAAVEAVLRRTAAPTEIR</sequence>
<evidence type="ECO:0000256" key="2">
    <source>
        <dbReference type="ARBA" id="ARBA00022679"/>
    </source>
</evidence>
<dbReference type="GO" id="GO:0044281">
    <property type="term" value="P:small molecule metabolic process"/>
    <property type="evidence" value="ECO:0007669"/>
    <property type="project" value="UniProtKB-ARBA"/>
</dbReference>
<evidence type="ECO:0000256" key="5">
    <source>
        <dbReference type="ARBA" id="ARBA00022840"/>
    </source>
</evidence>
<keyword evidence="9" id="KW-1185">Reference proteome</keyword>
<keyword evidence="5 6" id="KW-0067">ATP-binding</keyword>
<dbReference type="GO" id="GO:0005988">
    <property type="term" value="P:lactose metabolic process"/>
    <property type="evidence" value="ECO:0007669"/>
    <property type="project" value="UniProtKB-KW"/>
</dbReference>
<name>A0A923LXW7_9FIRM</name>
<dbReference type="InterPro" id="IPR011611">
    <property type="entry name" value="PfkB_dom"/>
</dbReference>
<dbReference type="Gene3D" id="3.40.1190.20">
    <property type="match status" value="1"/>
</dbReference>
<protein>
    <recommendedName>
        <fullName evidence="6">Tagatose-6-phosphate kinase</fullName>
        <ecNumber evidence="6">2.7.1.144</ecNumber>
    </recommendedName>
</protein>
<comment type="similarity">
    <text evidence="6">Belongs to the carbohydrate kinase PfkB family. LacC subfamily.</text>
</comment>
<keyword evidence="3 6" id="KW-0547">Nucleotide-binding</keyword>
<dbReference type="EMBL" id="JACOPL010000025">
    <property type="protein sequence ID" value="MBC5726723.1"/>
    <property type="molecule type" value="Genomic_DNA"/>
</dbReference>
<dbReference type="GO" id="GO:0016052">
    <property type="term" value="P:carbohydrate catabolic process"/>
    <property type="evidence" value="ECO:0007669"/>
    <property type="project" value="UniProtKB-ARBA"/>
</dbReference>
<evidence type="ECO:0000256" key="6">
    <source>
        <dbReference type="PIRNR" id="PIRNR000535"/>
    </source>
</evidence>
<evidence type="ECO:0000256" key="3">
    <source>
        <dbReference type="ARBA" id="ARBA00022741"/>
    </source>
</evidence>
<dbReference type="FunFam" id="3.40.1190.20:FF:000001">
    <property type="entry name" value="Phosphofructokinase"/>
    <property type="match status" value="1"/>
</dbReference>
<dbReference type="CDD" id="cd01164">
    <property type="entry name" value="FruK_PfkB_like"/>
    <property type="match status" value="1"/>
</dbReference>
<dbReference type="Proteomes" id="UP000606499">
    <property type="component" value="Unassembled WGS sequence"/>
</dbReference>
<dbReference type="NCBIfam" id="TIGR03828">
    <property type="entry name" value="pfkB"/>
    <property type="match status" value="1"/>
</dbReference>
<dbReference type="PANTHER" id="PTHR46566">
    <property type="entry name" value="1-PHOSPHOFRUCTOKINASE-RELATED"/>
    <property type="match status" value="1"/>
</dbReference>
<comment type="caution">
    <text evidence="8">The sequence shown here is derived from an EMBL/GenBank/DDBJ whole genome shotgun (WGS) entry which is preliminary data.</text>
</comment>
<keyword evidence="6" id="KW-0423">Lactose metabolism</keyword>
<dbReference type="Pfam" id="PF00294">
    <property type="entry name" value="PfkB"/>
    <property type="match status" value="1"/>
</dbReference>
<dbReference type="GO" id="GO:0008662">
    <property type="term" value="F:1-phosphofructokinase activity"/>
    <property type="evidence" value="ECO:0007669"/>
    <property type="project" value="InterPro"/>
</dbReference>
<keyword evidence="2 6" id="KW-0808">Transferase</keyword>
<dbReference type="NCBIfam" id="TIGR03168">
    <property type="entry name" value="1-PFK"/>
    <property type="match status" value="1"/>
</dbReference>
<comment type="pathway">
    <text evidence="6">Carbohydrate metabolism; D-tagatose 6-phosphate degradation; D-glyceraldehyde 3-phosphate and glycerone phosphate from D-tagatose 6-phosphate: step 1/2.</text>
</comment>
<dbReference type="AlphaFoldDB" id="A0A923LXW7"/>
<comment type="catalytic activity">
    <reaction evidence="6">
        <text>D-tagatofuranose 6-phosphate + ATP = D-tagatofuranose 1,6-bisphosphate + ADP + H(+)</text>
        <dbReference type="Rhea" id="RHEA:12420"/>
        <dbReference type="ChEBI" id="CHEBI:15378"/>
        <dbReference type="ChEBI" id="CHEBI:30616"/>
        <dbReference type="ChEBI" id="CHEBI:58694"/>
        <dbReference type="ChEBI" id="CHEBI:58695"/>
        <dbReference type="ChEBI" id="CHEBI:456216"/>
        <dbReference type="EC" id="2.7.1.144"/>
    </reaction>
</comment>
<proteinExistence type="inferred from homology"/>
<evidence type="ECO:0000313" key="8">
    <source>
        <dbReference type="EMBL" id="MBC5726723.1"/>
    </source>
</evidence>
<evidence type="ECO:0000256" key="4">
    <source>
        <dbReference type="ARBA" id="ARBA00022777"/>
    </source>
</evidence>
<dbReference type="InterPro" id="IPR022463">
    <property type="entry name" value="1-PFruKinase"/>
</dbReference>
<evidence type="ECO:0000259" key="7">
    <source>
        <dbReference type="Pfam" id="PF00294"/>
    </source>
</evidence>
<dbReference type="InterPro" id="IPR017583">
    <property type="entry name" value="Tagatose/fructose_Pkinase"/>
</dbReference>
<dbReference type="SUPFAM" id="SSF53613">
    <property type="entry name" value="Ribokinase-like"/>
    <property type="match status" value="1"/>
</dbReference>
<evidence type="ECO:0000313" key="9">
    <source>
        <dbReference type="Proteomes" id="UP000606499"/>
    </source>
</evidence>
<dbReference type="RefSeq" id="WP_054328379.1">
    <property type="nucleotide sequence ID" value="NZ_JACOPL010000025.1"/>
</dbReference>